<dbReference type="AlphaFoldDB" id="A0A2W5VRX3"/>
<accession>A0A2W5VRX3</accession>
<dbReference type="EMBL" id="QFQP01000001">
    <property type="protein sequence ID" value="PZR18424.1"/>
    <property type="molecule type" value="Genomic_DNA"/>
</dbReference>
<gene>
    <name evidence="1" type="ORF">DI536_00650</name>
</gene>
<evidence type="ECO:0000313" key="2">
    <source>
        <dbReference type="Proteomes" id="UP000249061"/>
    </source>
</evidence>
<proteinExistence type="predicted"/>
<organism evidence="1 2">
    <name type="scientific">Archangium gephyra</name>
    <dbReference type="NCBI Taxonomy" id="48"/>
    <lineage>
        <taxon>Bacteria</taxon>
        <taxon>Pseudomonadati</taxon>
        <taxon>Myxococcota</taxon>
        <taxon>Myxococcia</taxon>
        <taxon>Myxococcales</taxon>
        <taxon>Cystobacterineae</taxon>
        <taxon>Archangiaceae</taxon>
        <taxon>Archangium</taxon>
    </lineage>
</organism>
<evidence type="ECO:0008006" key="3">
    <source>
        <dbReference type="Google" id="ProtNLM"/>
    </source>
</evidence>
<evidence type="ECO:0000313" key="1">
    <source>
        <dbReference type="EMBL" id="PZR18424.1"/>
    </source>
</evidence>
<reference evidence="1 2" key="1">
    <citation type="submission" date="2017-08" db="EMBL/GenBank/DDBJ databases">
        <title>Infants hospitalized years apart are colonized by the same room-sourced microbial strains.</title>
        <authorList>
            <person name="Brooks B."/>
            <person name="Olm M.R."/>
            <person name="Firek B.A."/>
            <person name="Baker R."/>
            <person name="Thomas B.C."/>
            <person name="Morowitz M.J."/>
            <person name="Banfield J.F."/>
        </authorList>
    </citation>
    <scope>NUCLEOTIDE SEQUENCE [LARGE SCALE GENOMIC DNA]</scope>
    <source>
        <strain evidence="1">S2_003_000_R2_14</strain>
    </source>
</reference>
<dbReference type="Proteomes" id="UP000249061">
    <property type="component" value="Unassembled WGS sequence"/>
</dbReference>
<sequence length="101" mass="11680">MADKQLLEMRVEDLRELIAEQGDDERANRYYDLADALERLGRIEEAARATMIAAQRCQQHGQNARAAMLAQRAFRLDMSMKEQALEVWRACSGLEDDDFFQ</sequence>
<protein>
    <recommendedName>
        <fullName evidence="3">Tetratricopeptide repeat protein</fullName>
    </recommendedName>
</protein>
<comment type="caution">
    <text evidence="1">The sequence shown here is derived from an EMBL/GenBank/DDBJ whole genome shotgun (WGS) entry which is preliminary data.</text>
</comment>
<name>A0A2W5VRX3_9BACT</name>